<evidence type="ECO:0000313" key="2">
    <source>
        <dbReference type="Proteomes" id="UP000295176"/>
    </source>
</evidence>
<proteinExistence type="predicted"/>
<accession>A0A4R6RMT6</accession>
<dbReference type="Proteomes" id="UP000295176">
    <property type="component" value="Unassembled WGS sequence"/>
</dbReference>
<dbReference type="EMBL" id="SNXX01000037">
    <property type="protein sequence ID" value="TDP87862.1"/>
    <property type="molecule type" value="Genomic_DNA"/>
</dbReference>
<dbReference type="AlphaFoldDB" id="A0A4R6RMT6"/>
<sequence length="297" mass="35285">MSKENKKVKFFSLEFQENYVDKFFNKDKFKKILERLFLSEIEDRMLPRDSNKNYKALLLKDWERVNDFTYKLLFNSCRYNFSPNLISSLDATERPSDKKMYEGEKEKTHMILNINKNEVLVIMENNSTGVSITQLVYYFNNFFDSSFIFPDKDHRCKIIYSIIPSEGFREALSNTKRIRMAEIFTTKKSLGSEFRNNMDREGGFMREDILLTLRAERKESLLPRMIENFFNKYSSSGSEINRIRIYGKDKEDNKIKLDTKTFEKTEYINTQINENGTVNSDSIFSSLEKILDNFIDE</sequence>
<name>A0A4R6RMT6_9FIRM</name>
<dbReference type="RefSeq" id="WP_133531193.1">
    <property type="nucleotide sequence ID" value="NZ_SNXX01000037.1"/>
</dbReference>
<organism evidence="1 2">
    <name type="scientific">Halanaerobium saccharolyticum</name>
    <dbReference type="NCBI Taxonomy" id="43595"/>
    <lineage>
        <taxon>Bacteria</taxon>
        <taxon>Bacillati</taxon>
        <taxon>Bacillota</taxon>
        <taxon>Clostridia</taxon>
        <taxon>Halanaerobiales</taxon>
        <taxon>Halanaerobiaceae</taxon>
        <taxon>Halanaerobium</taxon>
    </lineage>
</organism>
<evidence type="ECO:0000313" key="1">
    <source>
        <dbReference type="EMBL" id="TDP87862.1"/>
    </source>
</evidence>
<protein>
    <submittedName>
        <fullName evidence="1">Uncharacterized protein</fullName>
    </submittedName>
</protein>
<comment type="caution">
    <text evidence="1">The sequence shown here is derived from an EMBL/GenBank/DDBJ whole genome shotgun (WGS) entry which is preliminary data.</text>
</comment>
<reference evidence="1 2" key="1">
    <citation type="submission" date="2019-03" db="EMBL/GenBank/DDBJ databases">
        <title>Subsurface microbial communities from deep shales in Ohio and West Virginia, USA.</title>
        <authorList>
            <person name="Wrighton K."/>
        </authorList>
    </citation>
    <scope>NUCLEOTIDE SEQUENCE [LARGE SCALE GENOMIC DNA]</scope>
    <source>
        <strain evidence="1 2">MSL 7</strain>
    </source>
</reference>
<gene>
    <name evidence="1" type="ORF">C7957_13719</name>
</gene>